<gene>
    <name evidence="1" type="ORF">GCM10010420_33130</name>
</gene>
<sequence>MAQEDHGAGVVLGLEQAGDELHLVGADHRRGLLQADVPVEPARQDVVVPVPPAARAGPAGQGEEVRPLVLVQHSVEREEVRHVTFLAGPLAALQTADLGGGAADRLGGLLQADAALLAQPPQLGAHHQTQDRRASLGMLDVALYRQGAARFGGHACSPG</sequence>
<accession>A0ABP5VH96</accession>
<keyword evidence="2" id="KW-1185">Reference proteome</keyword>
<dbReference type="EMBL" id="BAAATJ010000015">
    <property type="protein sequence ID" value="GAA2403289.1"/>
    <property type="molecule type" value="Genomic_DNA"/>
</dbReference>
<name>A0ABP5VH96_9ACTN</name>
<proteinExistence type="predicted"/>
<protein>
    <submittedName>
        <fullName evidence="1">Uncharacterized protein</fullName>
    </submittedName>
</protein>
<dbReference type="Proteomes" id="UP001500058">
    <property type="component" value="Unassembled WGS sequence"/>
</dbReference>
<reference evidence="2" key="1">
    <citation type="journal article" date="2019" name="Int. J. Syst. Evol. Microbiol.">
        <title>The Global Catalogue of Microorganisms (GCM) 10K type strain sequencing project: providing services to taxonomists for standard genome sequencing and annotation.</title>
        <authorList>
            <consortium name="The Broad Institute Genomics Platform"/>
            <consortium name="The Broad Institute Genome Sequencing Center for Infectious Disease"/>
            <person name="Wu L."/>
            <person name="Ma J."/>
        </authorList>
    </citation>
    <scope>NUCLEOTIDE SEQUENCE [LARGE SCALE GENOMIC DNA]</scope>
    <source>
        <strain evidence="2">JCM 6921</strain>
    </source>
</reference>
<evidence type="ECO:0000313" key="1">
    <source>
        <dbReference type="EMBL" id="GAA2403289.1"/>
    </source>
</evidence>
<comment type="caution">
    <text evidence="1">The sequence shown here is derived from an EMBL/GenBank/DDBJ whole genome shotgun (WGS) entry which is preliminary data.</text>
</comment>
<evidence type="ECO:0000313" key="2">
    <source>
        <dbReference type="Proteomes" id="UP001500058"/>
    </source>
</evidence>
<organism evidence="1 2">
    <name type="scientific">Streptomyces glaucosporus</name>
    <dbReference type="NCBI Taxonomy" id="284044"/>
    <lineage>
        <taxon>Bacteria</taxon>
        <taxon>Bacillati</taxon>
        <taxon>Actinomycetota</taxon>
        <taxon>Actinomycetes</taxon>
        <taxon>Kitasatosporales</taxon>
        <taxon>Streptomycetaceae</taxon>
        <taxon>Streptomyces</taxon>
    </lineage>
</organism>